<dbReference type="InterPro" id="IPR038019">
    <property type="entry name" value="PRib_AMP_CycHydrolase_sf"/>
</dbReference>
<dbReference type="PANTHER" id="PTHR42945:SF1">
    <property type="entry name" value="HISTIDINE BIOSYNTHESIS BIFUNCTIONAL PROTEIN HIS7"/>
    <property type="match status" value="1"/>
</dbReference>
<reference evidence="13" key="1">
    <citation type="submission" date="2016-04" db="EMBL/GenBank/DDBJ databases">
        <authorList>
            <person name="Evans L.H."/>
            <person name="Alamgir A."/>
            <person name="Owens N."/>
            <person name="Weber N.D."/>
            <person name="Virtaneva K."/>
            <person name="Barbian K."/>
            <person name="Babar A."/>
            <person name="Rosenke K."/>
        </authorList>
    </citation>
    <scope>NUCLEOTIDE SEQUENCE</scope>
    <source>
        <strain evidence="13">86</strain>
    </source>
</reference>
<feature type="binding site" evidence="11">
    <location>
        <position position="108"/>
    </location>
    <ligand>
        <name>Zn(2+)</name>
        <dbReference type="ChEBI" id="CHEBI:29105"/>
        <note>ligand shared between dimeric partners</note>
    </ligand>
</feature>
<dbReference type="HAMAP" id="MF_01021">
    <property type="entry name" value="HisI"/>
    <property type="match status" value="1"/>
</dbReference>
<evidence type="ECO:0000313" key="13">
    <source>
        <dbReference type="EMBL" id="SBV92673.1"/>
    </source>
</evidence>
<feature type="binding site" evidence="11">
    <location>
        <position position="101"/>
    </location>
    <ligand>
        <name>Zn(2+)</name>
        <dbReference type="ChEBI" id="CHEBI:29105"/>
        <note>ligand shared between dimeric partners</note>
    </ligand>
</feature>
<keyword evidence="10 11" id="KW-0368">Histidine biosynthesis</keyword>
<evidence type="ECO:0000259" key="12">
    <source>
        <dbReference type="Pfam" id="PF01502"/>
    </source>
</evidence>
<keyword evidence="11" id="KW-0460">Magnesium</keyword>
<keyword evidence="11" id="KW-0479">Metal-binding</keyword>
<evidence type="ECO:0000256" key="11">
    <source>
        <dbReference type="HAMAP-Rule" id="MF_01021"/>
    </source>
</evidence>
<keyword evidence="7 11" id="KW-0963">Cytoplasm</keyword>
<dbReference type="InterPro" id="IPR002496">
    <property type="entry name" value="PRib_AMP_CycHydrolase_dom"/>
</dbReference>
<dbReference type="NCBIfam" id="NF000768">
    <property type="entry name" value="PRK00051.1"/>
    <property type="match status" value="1"/>
</dbReference>
<feature type="binding site" evidence="11">
    <location>
        <position position="84"/>
    </location>
    <ligand>
        <name>Zn(2+)</name>
        <dbReference type="ChEBI" id="CHEBI:29105"/>
        <note>ligand shared between dimeric partners</note>
    </ligand>
</feature>
<keyword evidence="9 11" id="KW-0378">Hydrolase</keyword>
<evidence type="ECO:0000256" key="5">
    <source>
        <dbReference type="ARBA" id="ARBA00007731"/>
    </source>
</evidence>
<accession>A0A212IZM0</accession>
<dbReference type="InterPro" id="IPR026660">
    <property type="entry name" value="PRA-CH"/>
</dbReference>
<comment type="similarity">
    <text evidence="5">In the C-terminal section; belongs to the PRA-PH family.</text>
</comment>
<comment type="similarity">
    <text evidence="11">Belongs to the PRA-CH family.</text>
</comment>
<evidence type="ECO:0000256" key="9">
    <source>
        <dbReference type="ARBA" id="ARBA00022801"/>
    </source>
</evidence>
<keyword evidence="8 11" id="KW-0028">Amino-acid biosynthesis</keyword>
<keyword evidence="11" id="KW-0862">Zinc</keyword>
<dbReference type="PANTHER" id="PTHR42945">
    <property type="entry name" value="HISTIDINE BIOSYNTHESIS BIFUNCTIONAL PROTEIN"/>
    <property type="match status" value="1"/>
</dbReference>
<comment type="cofactor">
    <cofactor evidence="11">
        <name>Mg(2+)</name>
        <dbReference type="ChEBI" id="CHEBI:18420"/>
    </cofactor>
    <text evidence="11">Binds 1 Mg(2+) ion per subunit.</text>
</comment>
<organism evidence="13">
    <name type="scientific">uncultured delta proteobacterium</name>
    <dbReference type="NCBI Taxonomy" id="34034"/>
    <lineage>
        <taxon>Bacteria</taxon>
        <taxon>Deltaproteobacteria</taxon>
        <taxon>environmental samples</taxon>
    </lineage>
</organism>
<evidence type="ECO:0000256" key="4">
    <source>
        <dbReference type="ARBA" id="ARBA00005204"/>
    </source>
</evidence>
<comment type="catalytic activity">
    <reaction evidence="1 11">
        <text>1-(5-phospho-beta-D-ribosyl)-5'-AMP + H2O = 1-(5-phospho-beta-D-ribosyl)-5-[(5-phospho-beta-D-ribosylamino)methylideneamino]imidazole-4-carboxamide</text>
        <dbReference type="Rhea" id="RHEA:20049"/>
        <dbReference type="ChEBI" id="CHEBI:15377"/>
        <dbReference type="ChEBI" id="CHEBI:58435"/>
        <dbReference type="ChEBI" id="CHEBI:59457"/>
        <dbReference type="EC" id="3.5.4.19"/>
    </reaction>
</comment>
<dbReference type="GO" id="GO:0004636">
    <property type="term" value="F:phosphoribosyl-ATP diphosphatase activity"/>
    <property type="evidence" value="ECO:0007669"/>
    <property type="project" value="UniProtKB-EC"/>
</dbReference>
<evidence type="ECO:0000256" key="7">
    <source>
        <dbReference type="ARBA" id="ARBA00022490"/>
    </source>
</evidence>
<dbReference type="EC" id="3.5.4.19" evidence="11"/>
<dbReference type="GO" id="GO:0000287">
    <property type="term" value="F:magnesium ion binding"/>
    <property type="evidence" value="ECO:0007669"/>
    <property type="project" value="UniProtKB-UniRule"/>
</dbReference>
<sequence>MTKSCDCAKNLTPDFAKGGGLVPAIAQCAKTGHVLMLAYMNEESWNKTLETGEAHYWSRSRSELWHKGGTSGNVQKVKAIRLDCDNDTILLLIDQIGGAACHEGYESCFFHELNKDGSASVCCERVFDPKEVYK</sequence>
<evidence type="ECO:0000256" key="3">
    <source>
        <dbReference type="ARBA" id="ARBA00005169"/>
    </source>
</evidence>
<evidence type="ECO:0000256" key="6">
    <source>
        <dbReference type="ARBA" id="ARBA00008299"/>
    </source>
</evidence>
<dbReference type="Pfam" id="PF01502">
    <property type="entry name" value="PRA-CH"/>
    <property type="match status" value="1"/>
</dbReference>
<comment type="pathway">
    <text evidence="3 11">Amino-acid biosynthesis; L-histidine biosynthesis; L-histidine from 5-phospho-alpha-D-ribose 1-diphosphate: step 3/9.</text>
</comment>
<comment type="similarity">
    <text evidence="6">In the N-terminal section; belongs to the PRA-CH family.</text>
</comment>
<name>A0A212IZM0_9DELT</name>
<evidence type="ECO:0000256" key="8">
    <source>
        <dbReference type="ARBA" id="ARBA00022605"/>
    </source>
</evidence>
<dbReference type="AlphaFoldDB" id="A0A212IZM0"/>
<dbReference type="EMBL" id="FLUQ01000001">
    <property type="protein sequence ID" value="SBV92673.1"/>
    <property type="molecule type" value="Genomic_DNA"/>
</dbReference>
<comment type="function">
    <text evidence="11">Catalyzes the hydrolysis of the adenine ring of phosphoribosyl-AMP.</text>
</comment>
<comment type="pathway">
    <text evidence="4">Amino-acid biosynthesis; L-histidine biosynthesis; L-histidine from 5-phospho-alpha-D-ribose 1-diphosphate: step 2/9.</text>
</comment>
<evidence type="ECO:0000256" key="2">
    <source>
        <dbReference type="ARBA" id="ARBA00001460"/>
    </source>
</evidence>
<gene>
    <name evidence="11 13" type="primary">hisI</name>
    <name evidence="13" type="ORF">KL86DPRO_10401</name>
</gene>
<dbReference type="SUPFAM" id="SSF141734">
    <property type="entry name" value="HisI-like"/>
    <property type="match status" value="1"/>
</dbReference>
<feature type="binding site" evidence="11">
    <location>
        <position position="85"/>
    </location>
    <ligand>
        <name>Mg(2+)</name>
        <dbReference type="ChEBI" id="CHEBI:18420"/>
    </ligand>
</feature>
<comment type="catalytic activity">
    <reaction evidence="2">
        <text>1-(5-phospho-beta-D-ribosyl)-ATP + H2O = 1-(5-phospho-beta-D-ribosyl)-5'-AMP + diphosphate + H(+)</text>
        <dbReference type="Rhea" id="RHEA:22828"/>
        <dbReference type="ChEBI" id="CHEBI:15377"/>
        <dbReference type="ChEBI" id="CHEBI:15378"/>
        <dbReference type="ChEBI" id="CHEBI:33019"/>
        <dbReference type="ChEBI" id="CHEBI:59457"/>
        <dbReference type="ChEBI" id="CHEBI:73183"/>
        <dbReference type="EC" id="3.6.1.31"/>
    </reaction>
</comment>
<feature type="domain" description="Phosphoribosyl-AMP cyclohydrolase" evidence="12">
    <location>
        <begin position="36"/>
        <end position="110"/>
    </location>
</feature>
<dbReference type="Gene3D" id="3.10.20.810">
    <property type="entry name" value="Phosphoribosyl-AMP cyclohydrolase"/>
    <property type="match status" value="1"/>
</dbReference>
<evidence type="ECO:0000256" key="10">
    <source>
        <dbReference type="ARBA" id="ARBA00023102"/>
    </source>
</evidence>
<dbReference type="UniPathway" id="UPA00031">
    <property type="reaction ID" value="UER00008"/>
</dbReference>
<feature type="binding site" evidence="11">
    <location>
        <position position="83"/>
    </location>
    <ligand>
        <name>Mg(2+)</name>
        <dbReference type="ChEBI" id="CHEBI:18420"/>
    </ligand>
</feature>
<comment type="subcellular location">
    <subcellularLocation>
        <location evidence="11">Cytoplasm</location>
    </subcellularLocation>
</comment>
<evidence type="ECO:0000256" key="1">
    <source>
        <dbReference type="ARBA" id="ARBA00000024"/>
    </source>
</evidence>
<dbReference type="FunFam" id="3.10.20.810:FF:000001">
    <property type="entry name" value="Histidine biosynthesis bifunctional protein HisIE"/>
    <property type="match status" value="1"/>
</dbReference>
<proteinExistence type="inferred from homology"/>
<feature type="binding site" evidence="11">
    <location>
        <position position="87"/>
    </location>
    <ligand>
        <name>Mg(2+)</name>
        <dbReference type="ChEBI" id="CHEBI:18420"/>
    </ligand>
</feature>
<dbReference type="GO" id="GO:0004635">
    <property type="term" value="F:phosphoribosyl-AMP cyclohydrolase activity"/>
    <property type="evidence" value="ECO:0007669"/>
    <property type="project" value="UniProtKB-UniRule"/>
</dbReference>
<dbReference type="GO" id="GO:0005737">
    <property type="term" value="C:cytoplasm"/>
    <property type="evidence" value="ECO:0007669"/>
    <property type="project" value="UniProtKB-SubCell"/>
</dbReference>
<comment type="subunit">
    <text evidence="11">Homodimer.</text>
</comment>
<protein>
    <recommendedName>
        <fullName evidence="11">Phosphoribosyl-AMP cyclohydrolase</fullName>
        <shortName evidence="11">PRA-CH</shortName>
        <ecNumber evidence="11">3.5.4.19</ecNumber>
    </recommendedName>
</protein>
<comment type="cofactor">
    <cofactor evidence="11">
        <name>Zn(2+)</name>
        <dbReference type="ChEBI" id="CHEBI:29105"/>
    </cofactor>
    <text evidence="11">Binds 1 zinc ion per subunit.</text>
</comment>
<dbReference type="GO" id="GO:0000105">
    <property type="term" value="P:L-histidine biosynthetic process"/>
    <property type="evidence" value="ECO:0007669"/>
    <property type="project" value="UniProtKB-UniRule"/>
</dbReference>
<dbReference type="GO" id="GO:0008270">
    <property type="term" value="F:zinc ion binding"/>
    <property type="evidence" value="ECO:0007669"/>
    <property type="project" value="UniProtKB-UniRule"/>
</dbReference>